<sequence>MDFLLIGGQPDTGKTETISRLERFNGSYRRGVLDKYIFEDINQVREQTMTWVEDYNNNRPHDALGKMAPVPYAKFNSLGGTS</sequence>
<reference evidence="2" key="1">
    <citation type="submission" date="2022-07" db="EMBL/GenBank/DDBJ databases">
        <title>Taxonomy of Novel Oxalotrophic and Methylotrophic Bacteria.</title>
        <authorList>
            <person name="Sahin N."/>
            <person name="Tani A."/>
        </authorList>
    </citation>
    <scope>NUCLEOTIDE SEQUENCE</scope>
    <source>
        <strain evidence="2">AM327</strain>
    </source>
</reference>
<gene>
    <name evidence="2" type="ORF">NBRC110019_24870</name>
</gene>
<proteinExistence type="predicted"/>
<evidence type="ECO:0000313" key="2">
    <source>
        <dbReference type="EMBL" id="GLB53446.1"/>
    </source>
</evidence>
<dbReference type="GO" id="GO:0015074">
    <property type="term" value="P:DNA integration"/>
    <property type="evidence" value="ECO:0007669"/>
    <property type="project" value="InterPro"/>
</dbReference>
<dbReference type="AlphaFoldDB" id="A0A9W6B5Z1"/>
<dbReference type="EMBL" id="BRVP01000017">
    <property type="protein sequence ID" value="GLB53446.1"/>
    <property type="molecule type" value="Genomic_DNA"/>
</dbReference>
<name>A0A9W6B5Z1_9FLAO</name>
<protein>
    <recommendedName>
        <fullName evidence="1">Integrase catalytic domain-containing protein</fullName>
    </recommendedName>
</protein>
<dbReference type="PANTHER" id="PTHR47515">
    <property type="entry name" value="LOW CALCIUM RESPONSE LOCUS PROTEIN T"/>
    <property type="match status" value="1"/>
</dbReference>
<accession>A0A9W6B5Z1</accession>
<comment type="caution">
    <text evidence="2">The sequence shown here is derived from an EMBL/GenBank/DDBJ whole genome shotgun (WGS) entry which is preliminary data.</text>
</comment>
<dbReference type="Pfam" id="PF13683">
    <property type="entry name" value="rve_3"/>
    <property type="match status" value="1"/>
</dbReference>
<dbReference type="InterPro" id="IPR012337">
    <property type="entry name" value="RNaseH-like_sf"/>
</dbReference>
<dbReference type="SUPFAM" id="SSF53098">
    <property type="entry name" value="Ribonuclease H-like"/>
    <property type="match status" value="1"/>
</dbReference>
<organism evidence="2 3">
    <name type="scientific">Neptunitalea chrysea</name>
    <dbReference type="NCBI Taxonomy" id="1647581"/>
    <lineage>
        <taxon>Bacteria</taxon>
        <taxon>Pseudomonadati</taxon>
        <taxon>Bacteroidota</taxon>
        <taxon>Flavobacteriia</taxon>
        <taxon>Flavobacteriales</taxon>
        <taxon>Flavobacteriaceae</taxon>
        <taxon>Neptunitalea</taxon>
    </lineage>
</organism>
<dbReference type="InterPro" id="IPR001584">
    <property type="entry name" value="Integrase_cat-core"/>
</dbReference>
<feature type="domain" description="Integrase catalytic" evidence="1">
    <location>
        <begin position="13"/>
        <end position="69"/>
    </location>
</feature>
<keyword evidence="3" id="KW-1185">Reference proteome</keyword>
<evidence type="ECO:0000313" key="3">
    <source>
        <dbReference type="Proteomes" id="UP001143545"/>
    </source>
</evidence>
<dbReference type="Proteomes" id="UP001143545">
    <property type="component" value="Unassembled WGS sequence"/>
</dbReference>
<dbReference type="PANTHER" id="PTHR47515:SF3">
    <property type="entry name" value="INTEGRASE CORE DOMAIN PROTEIN"/>
    <property type="match status" value="1"/>
</dbReference>
<evidence type="ECO:0000259" key="1">
    <source>
        <dbReference type="Pfam" id="PF13683"/>
    </source>
</evidence>